<protein>
    <submittedName>
        <fullName evidence="2">AAA-like domain-containing protein</fullName>
    </submittedName>
</protein>
<evidence type="ECO:0000313" key="2">
    <source>
        <dbReference type="EMBL" id="MBW4670853.1"/>
    </source>
</evidence>
<dbReference type="InterPro" id="IPR027417">
    <property type="entry name" value="P-loop_NTPase"/>
</dbReference>
<accession>A0A951QTP4</accession>
<dbReference type="Pfam" id="PF14516">
    <property type="entry name" value="AAA_35"/>
    <property type="match status" value="1"/>
</dbReference>
<dbReference type="Pfam" id="PF12770">
    <property type="entry name" value="CHAT"/>
    <property type="match status" value="1"/>
</dbReference>
<name>A0A951QTP4_9CYAN</name>
<gene>
    <name evidence="2" type="ORF">KME60_26375</name>
</gene>
<feature type="domain" description="CHAT" evidence="1">
    <location>
        <begin position="13"/>
        <end position="163"/>
    </location>
</feature>
<evidence type="ECO:0000259" key="1">
    <source>
        <dbReference type="Pfam" id="PF12770"/>
    </source>
</evidence>
<dbReference type="AlphaFoldDB" id="A0A951QTP4"/>
<dbReference type="Gene3D" id="3.40.50.300">
    <property type="entry name" value="P-loop containing nucleotide triphosphate hydrolases"/>
    <property type="match status" value="1"/>
</dbReference>
<evidence type="ECO:0000313" key="3">
    <source>
        <dbReference type="Proteomes" id="UP000729701"/>
    </source>
</evidence>
<comment type="caution">
    <text evidence="2">The sequence shown here is derived from an EMBL/GenBank/DDBJ whole genome shotgun (WGS) entry which is preliminary data.</text>
</comment>
<sequence length="539" mass="61476">MSTYHTQTRNILLLSANPKGTSQLRLSEEMRDIKEGLRLSENRDLFSISTAEAIRPRDIRRAILTYKPHIIHFSGHGSAEEGLVFEDETGAIKLVDTEALAGLFELFANQVECVVLNACHSKYQAAEIARHINYVVGMSQAIQDKAAIEFAVGFYDGLGAGEGYDFAYKLGCNAILMAGIKQHLIPELIPFQNFKSQDISKKYTSELSPNIYIERPPIEIKCYQEILQPGALIRIKAPQKMGKTWLLENLLSYAREQGYQTVKLDLQQAENSILDNLKSFLQWVCVDVSDSLDIEPQVNETWQDIYGVNKNCTRYFQKRLLSVTESHLVLAIDNFERLFQYPDIFSQFCLLLRGWYENAKGGDRVANIWKKLRLVVVHSTEIYPALDSNHSPFNVGIPIELPEFNPQQVKAFATEYELDKQLGEQGLIRLMELIGGHPYLLQQAFVNLKNQQINLEQLFTLAPTEEGIFRDNLRQQLWHLQHNSQLEIGYKKVVRSNAPVRLDAEVAFKLHSLGLVKLSGNDCVPSCDLYRQYFSERLV</sequence>
<reference evidence="2" key="1">
    <citation type="submission" date="2021-05" db="EMBL/GenBank/DDBJ databases">
        <authorList>
            <person name="Pietrasiak N."/>
            <person name="Ward R."/>
            <person name="Stajich J.E."/>
            <person name="Kurbessoian T."/>
        </authorList>
    </citation>
    <scope>NUCLEOTIDE SEQUENCE</scope>
    <source>
        <strain evidence="2">GSE-NOS-MK-12-04C</strain>
    </source>
</reference>
<dbReference type="SUPFAM" id="SSF52540">
    <property type="entry name" value="P-loop containing nucleoside triphosphate hydrolases"/>
    <property type="match status" value="1"/>
</dbReference>
<proteinExistence type="predicted"/>
<dbReference type="EMBL" id="JAHHGZ010000036">
    <property type="protein sequence ID" value="MBW4670853.1"/>
    <property type="molecule type" value="Genomic_DNA"/>
</dbReference>
<dbReference type="InterPro" id="IPR024983">
    <property type="entry name" value="CHAT_dom"/>
</dbReference>
<organism evidence="2 3">
    <name type="scientific">Cyanomargarita calcarea GSE-NOS-MK-12-04C</name>
    <dbReference type="NCBI Taxonomy" id="2839659"/>
    <lineage>
        <taxon>Bacteria</taxon>
        <taxon>Bacillati</taxon>
        <taxon>Cyanobacteriota</taxon>
        <taxon>Cyanophyceae</taxon>
        <taxon>Nostocales</taxon>
        <taxon>Cyanomargaritaceae</taxon>
        <taxon>Cyanomargarita</taxon>
    </lineage>
</organism>
<reference evidence="2" key="2">
    <citation type="journal article" date="2022" name="Microbiol. Resour. Announc.">
        <title>Metagenome Sequencing to Explore Phylogenomics of Terrestrial Cyanobacteria.</title>
        <authorList>
            <person name="Ward R.D."/>
            <person name="Stajich J.E."/>
            <person name="Johansen J.R."/>
            <person name="Huntemann M."/>
            <person name="Clum A."/>
            <person name="Foster B."/>
            <person name="Foster B."/>
            <person name="Roux S."/>
            <person name="Palaniappan K."/>
            <person name="Varghese N."/>
            <person name="Mukherjee S."/>
            <person name="Reddy T.B.K."/>
            <person name="Daum C."/>
            <person name="Copeland A."/>
            <person name="Chen I.A."/>
            <person name="Ivanova N.N."/>
            <person name="Kyrpides N.C."/>
            <person name="Shapiro N."/>
            <person name="Eloe-Fadrosh E.A."/>
            <person name="Pietrasiak N."/>
        </authorList>
    </citation>
    <scope>NUCLEOTIDE SEQUENCE</scope>
    <source>
        <strain evidence="2">GSE-NOS-MK-12-04C</strain>
    </source>
</reference>
<dbReference type="Proteomes" id="UP000729701">
    <property type="component" value="Unassembled WGS sequence"/>
</dbReference>